<dbReference type="InterPro" id="IPR038590">
    <property type="entry name" value="YaeQ_sf"/>
</dbReference>
<protein>
    <submittedName>
        <fullName evidence="1">YaeQ family protein</fullName>
    </submittedName>
</protein>
<organism evidence="1 2">
    <name type="scientific">Psychromonas aquatilis</name>
    <dbReference type="NCBI Taxonomy" id="2005072"/>
    <lineage>
        <taxon>Bacteria</taxon>
        <taxon>Pseudomonadati</taxon>
        <taxon>Pseudomonadota</taxon>
        <taxon>Gammaproteobacteria</taxon>
        <taxon>Alteromonadales</taxon>
        <taxon>Psychromonadaceae</taxon>
        <taxon>Psychromonas</taxon>
    </lineage>
</organism>
<name>A0ABU9GT84_9GAMM</name>
<dbReference type="SUPFAM" id="SSF52980">
    <property type="entry name" value="Restriction endonuclease-like"/>
    <property type="match status" value="1"/>
</dbReference>
<dbReference type="RefSeq" id="WP_341598629.1">
    <property type="nucleotide sequence ID" value="NZ_JBAKAZ010000060.1"/>
</dbReference>
<dbReference type="PANTHER" id="PTHR38784">
    <property type="entry name" value="SUCROSE PHOSPHORYLASE"/>
    <property type="match status" value="1"/>
</dbReference>
<dbReference type="EMBL" id="JBAKAZ010000060">
    <property type="protein sequence ID" value="MEL0630502.1"/>
    <property type="molecule type" value="Genomic_DNA"/>
</dbReference>
<proteinExistence type="predicted"/>
<sequence>MIYTKPRFLTWFFLEINKMALKPTIFKMNINVSNLDQDIYETIPLTIAQHPSETTERMVTRILAFVLNNQEFLTFTKGLSEADDPDIWAKNYSDEFLLWIDVGEPGFERIKKACRQARETKVYTFNTKANVWWKQSEKDFSTIKADVYQFDFEQIQAFARLIQRTMDFSITITDNVFYIAADNGSCEVNLTTLQGE</sequence>
<dbReference type="PANTHER" id="PTHR38784:SF1">
    <property type="entry name" value="SUCROSE PHOSPHORYLASE"/>
    <property type="match status" value="1"/>
</dbReference>
<evidence type="ECO:0000313" key="1">
    <source>
        <dbReference type="EMBL" id="MEL0630502.1"/>
    </source>
</evidence>
<dbReference type="SMART" id="SM01322">
    <property type="entry name" value="YaeQ"/>
    <property type="match status" value="1"/>
</dbReference>
<dbReference type="InterPro" id="IPR011335">
    <property type="entry name" value="Restrct_endonuc-II-like"/>
</dbReference>
<comment type="caution">
    <text evidence="1">The sequence shown here is derived from an EMBL/GenBank/DDBJ whole genome shotgun (WGS) entry which is preliminary data.</text>
</comment>
<dbReference type="InterPro" id="IPR009822">
    <property type="entry name" value="YaeQ"/>
</dbReference>
<dbReference type="Pfam" id="PF07152">
    <property type="entry name" value="YaeQ"/>
    <property type="match status" value="1"/>
</dbReference>
<reference evidence="1 2" key="1">
    <citation type="submission" date="2024-02" db="EMBL/GenBank/DDBJ databases">
        <title>Bacteria isolated from the canopy kelp, Nereocystis luetkeana.</title>
        <authorList>
            <person name="Pfister C.A."/>
            <person name="Younker I.T."/>
            <person name="Light S.H."/>
        </authorList>
    </citation>
    <scope>NUCLEOTIDE SEQUENCE [LARGE SCALE GENOMIC DNA]</scope>
    <source>
        <strain evidence="1 2">TI.1.05</strain>
    </source>
</reference>
<keyword evidence="2" id="KW-1185">Reference proteome</keyword>
<accession>A0ABU9GT84</accession>
<evidence type="ECO:0000313" key="2">
    <source>
        <dbReference type="Proteomes" id="UP001369082"/>
    </source>
</evidence>
<dbReference type="Gene3D" id="3.10.640.10">
    <property type="entry name" value="Restriction endonuclease-like alpha-beta roll domain"/>
    <property type="match status" value="1"/>
</dbReference>
<dbReference type="Proteomes" id="UP001369082">
    <property type="component" value="Unassembled WGS sequence"/>
</dbReference>
<gene>
    <name evidence="1" type="ORF">V6256_12870</name>
</gene>
<dbReference type="PIRSF" id="PIRSF011484">
    <property type="entry name" value="YaeQ"/>
    <property type="match status" value="1"/>
</dbReference>